<dbReference type="STRING" id="1122214.Mame_04228"/>
<feature type="transmembrane region" description="Helical" evidence="1">
    <location>
        <begin position="177"/>
        <end position="198"/>
    </location>
</feature>
<dbReference type="EMBL" id="CP020330">
    <property type="protein sequence ID" value="AQZ53522.1"/>
    <property type="molecule type" value="Genomic_DNA"/>
</dbReference>
<feature type="transmembrane region" description="Helical" evidence="1">
    <location>
        <begin position="28"/>
        <end position="51"/>
    </location>
</feature>
<dbReference type="PANTHER" id="PTHR22911">
    <property type="entry name" value="ACYL-MALONYL CONDENSING ENZYME-RELATED"/>
    <property type="match status" value="1"/>
</dbReference>
<keyword evidence="1" id="KW-0812">Transmembrane</keyword>
<evidence type="ECO:0000259" key="2">
    <source>
        <dbReference type="Pfam" id="PF00892"/>
    </source>
</evidence>
<keyword evidence="4" id="KW-1185">Reference proteome</keyword>
<dbReference type="OrthoDB" id="9815809at2"/>
<feature type="transmembrane region" description="Helical" evidence="1">
    <location>
        <begin position="204"/>
        <end position="223"/>
    </location>
</feature>
<feature type="transmembrane region" description="Helical" evidence="1">
    <location>
        <begin position="123"/>
        <end position="141"/>
    </location>
</feature>
<dbReference type="RefSeq" id="WP_018064425.1">
    <property type="nucleotide sequence ID" value="NZ_AQWH01000007.1"/>
</dbReference>
<feature type="transmembrane region" description="Helical" evidence="1">
    <location>
        <begin position="71"/>
        <end position="92"/>
    </location>
</feature>
<dbReference type="Proteomes" id="UP000191135">
    <property type="component" value="Chromosome"/>
</dbReference>
<dbReference type="AlphaFoldDB" id="A0A1U9Z7I6"/>
<sequence length="299" mass="32493">MKVSGILLAFAAVTIFSAQDAITRHLGPLYSPFFIAMVRFWAFAGFVMVLAARRPGGFAAAIRTDHLGLQIVRSLLLITQILIAIFSFSIVGLAQSQAIFMAAPLVVALLSVPILGERVGWRRWLAIISGLVGVMIIIDPLGERFSLATLIPVASCCVFALYSLLTRLAGRYDSADVSLFYTGVVGMVVTSLIGPFFWEEMLPVDWFWLTALCFTGIAGHYCLIRALAITEAVTVQSFIYLQLVYGLLFGVLLFNETLTMNMLAGAAIVVGAGFFTIWREHALRKREIAASTGASLAGR</sequence>
<dbReference type="KEGG" id="mmed:Mame_04228"/>
<feature type="domain" description="EamA" evidence="2">
    <location>
        <begin position="4"/>
        <end position="138"/>
    </location>
</feature>
<feature type="domain" description="EamA" evidence="2">
    <location>
        <begin position="153"/>
        <end position="276"/>
    </location>
</feature>
<dbReference type="GO" id="GO:0016020">
    <property type="term" value="C:membrane"/>
    <property type="evidence" value="ECO:0007669"/>
    <property type="project" value="InterPro"/>
</dbReference>
<name>A0A1U9Z7I6_9HYPH</name>
<feature type="transmembrane region" description="Helical" evidence="1">
    <location>
        <begin position="260"/>
        <end position="278"/>
    </location>
</feature>
<dbReference type="Pfam" id="PF00892">
    <property type="entry name" value="EamA"/>
    <property type="match status" value="2"/>
</dbReference>
<protein>
    <submittedName>
        <fullName evidence="3">Carboxylate/amino acid/amine transporter</fullName>
    </submittedName>
</protein>
<dbReference type="InterPro" id="IPR000620">
    <property type="entry name" value="EamA_dom"/>
</dbReference>
<gene>
    <name evidence="3" type="ORF">Mame_04228</name>
</gene>
<evidence type="ECO:0000313" key="4">
    <source>
        <dbReference type="Proteomes" id="UP000191135"/>
    </source>
</evidence>
<reference evidence="3 4" key="1">
    <citation type="submission" date="2017-03" db="EMBL/GenBank/DDBJ databases">
        <title>Foreign affairs: Plasmid Transfer between Roseobacters and Rhizobia.</title>
        <authorList>
            <person name="Bartling P."/>
            <person name="Bunk B."/>
            <person name="Overmann J."/>
            <person name="Brinkmann H."/>
            <person name="Petersen J."/>
        </authorList>
    </citation>
    <scope>NUCLEOTIDE SEQUENCE [LARGE SCALE GENOMIC DNA]</scope>
    <source>
        <strain evidence="3 4">MACL11</strain>
    </source>
</reference>
<keyword evidence="1" id="KW-1133">Transmembrane helix</keyword>
<feature type="transmembrane region" description="Helical" evidence="1">
    <location>
        <begin position="235"/>
        <end position="254"/>
    </location>
</feature>
<proteinExistence type="predicted"/>
<accession>A0A1U9Z7I6</accession>
<feature type="transmembrane region" description="Helical" evidence="1">
    <location>
        <begin position="147"/>
        <end position="165"/>
    </location>
</feature>
<dbReference type="eggNOG" id="COG0697">
    <property type="taxonomic scope" value="Bacteria"/>
</dbReference>
<dbReference type="InterPro" id="IPR037185">
    <property type="entry name" value="EmrE-like"/>
</dbReference>
<keyword evidence="1" id="KW-0472">Membrane</keyword>
<feature type="transmembrane region" description="Helical" evidence="1">
    <location>
        <begin position="98"/>
        <end position="116"/>
    </location>
</feature>
<dbReference type="PANTHER" id="PTHR22911:SF103">
    <property type="entry name" value="BLR2811 PROTEIN"/>
    <property type="match status" value="1"/>
</dbReference>
<evidence type="ECO:0000313" key="3">
    <source>
        <dbReference type="EMBL" id="AQZ53522.1"/>
    </source>
</evidence>
<dbReference type="SUPFAM" id="SSF103481">
    <property type="entry name" value="Multidrug resistance efflux transporter EmrE"/>
    <property type="match status" value="2"/>
</dbReference>
<evidence type="ECO:0000256" key="1">
    <source>
        <dbReference type="SAM" id="Phobius"/>
    </source>
</evidence>
<organism evidence="3 4">
    <name type="scientific">Martelella mediterranea DSM 17316</name>
    <dbReference type="NCBI Taxonomy" id="1122214"/>
    <lineage>
        <taxon>Bacteria</taxon>
        <taxon>Pseudomonadati</taxon>
        <taxon>Pseudomonadota</taxon>
        <taxon>Alphaproteobacteria</taxon>
        <taxon>Hyphomicrobiales</taxon>
        <taxon>Aurantimonadaceae</taxon>
        <taxon>Martelella</taxon>
    </lineage>
</organism>